<accession>A0AA36DJ85</accession>
<protein>
    <recommendedName>
        <fullName evidence="3">inorganic diphosphatase</fullName>
        <ecNumber evidence="3">3.6.1.1</ecNumber>
    </recommendedName>
    <alternativeName>
        <fullName evidence="7">Pyrophosphate phospho-hydrolase</fullName>
    </alternativeName>
</protein>
<evidence type="ECO:0000256" key="4">
    <source>
        <dbReference type="ARBA" id="ARBA00022723"/>
    </source>
</evidence>
<feature type="compositionally biased region" description="Low complexity" evidence="9">
    <location>
        <begin position="201"/>
        <end position="212"/>
    </location>
</feature>
<keyword evidence="12" id="KW-1185">Reference proteome</keyword>
<sequence length="533" mass="58591">MMVLILYLLLQVSRLGGDSCTIIVPRYIERIVEVERQSPPQPQTTDSTVPVSAALSASDHPIASTATSQIFENSTLAKLNLTTVLRPETKTTKSATVDLKTTGSATLPSTQKTPQILDLTTGSSAFSNLNQTTNSEAKTTKSTHPQIFDFSNDTRDSKLQPDLAADILGNGTAFDEPLNLLPVHGNETSAVNSSSFSAPLNTSKNSNSNSSTLFLDSDEGSSSEELQNRPAVTSGSPVKNMSSSAAGDGPKYTVEERGSPYTLDYRLYFKGPQGYISPWHDIPLFADEPSKTYNMIVEIPRWSNAKMEIATKEPLSPIKQDEKKGVPRFVHNIFPHKGYIWNYGALPQTWEDPNHIAPETGAKGDNDPIDIIEIGSVVRHRGEVVPVKVVGTLALLDEGETDWKLVAIAVDDPLADKLNNTADVEVHFPGLLKATYDWFKHYKIPAGKPANEFAFDGQYKEADFAHKVINETHDYWKKLMKEPSPALNTQSLQPEAVHQVTQDLWAQQVASQPPLGQPADIPVEVDKWHFIQF</sequence>
<keyword evidence="6" id="KW-0460">Magnesium</keyword>
<dbReference type="Proteomes" id="UP001177023">
    <property type="component" value="Unassembled WGS sequence"/>
</dbReference>
<dbReference type="SUPFAM" id="SSF50324">
    <property type="entry name" value="Inorganic pyrophosphatase"/>
    <property type="match status" value="1"/>
</dbReference>
<feature type="region of interest" description="Disordered" evidence="9">
    <location>
        <begin position="132"/>
        <end position="155"/>
    </location>
</feature>
<evidence type="ECO:0000313" key="11">
    <source>
        <dbReference type="EMBL" id="CAJ0587774.1"/>
    </source>
</evidence>
<dbReference type="PANTHER" id="PTHR10286">
    <property type="entry name" value="INORGANIC PYROPHOSPHATASE"/>
    <property type="match status" value="1"/>
</dbReference>
<evidence type="ECO:0000256" key="10">
    <source>
        <dbReference type="SAM" id="SignalP"/>
    </source>
</evidence>
<name>A0AA36DJ85_9BILA</name>
<dbReference type="GO" id="GO:0005737">
    <property type="term" value="C:cytoplasm"/>
    <property type="evidence" value="ECO:0007669"/>
    <property type="project" value="InterPro"/>
</dbReference>
<dbReference type="PROSITE" id="PS00387">
    <property type="entry name" value="PPASE"/>
    <property type="match status" value="1"/>
</dbReference>
<dbReference type="AlphaFoldDB" id="A0AA36DJ85"/>
<dbReference type="InterPro" id="IPR036649">
    <property type="entry name" value="Pyrophosphatase_sf"/>
</dbReference>
<proteinExistence type="inferred from homology"/>
<dbReference type="GO" id="GO:0006796">
    <property type="term" value="P:phosphate-containing compound metabolic process"/>
    <property type="evidence" value="ECO:0007669"/>
    <property type="project" value="InterPro"/>
</dbReference>
<dbReference type="FunFam" id="3.90.80.10:FF:000009">
    <property type="entry name" value="Inorganic pyrophosphatase"/>
    <property type="match status" value="1"/>
</dbReference>
<evidence type="ECO:0000256" key="2">
    <source>
        <dbReference type="ARBA" id="ARBA00006220"/>
    </source>
</evidence>
<evidence type="ECO:0000256" key="6">
    <source>
        <dbReference type="ARBA" id="ARBA00022842"/>
    </source>
</evidence>
<feature type="compositionally biased region" description="Polar residues" evidence="9">
    <location>
        <begin position="188"/>
        <end position="200"/>
    </location>
</feature>
<evidence type="ECO:0000313" key="12">
    <source>
        <dbReference type="Proteomes" id="UP001177023"/>
    </source>
</evidence>
<feature type="compositionally biased region" description="Polar residues" evidence="9">
    <location>
        <begin position="230"/>
        <end position="245"/>
    </location>
</feature>
<evidence type="ECO:0000256" key="3">
    <source>
        <dbReference type="ARBA" id="ARBA00012146"/>
    </source>
</evidence>
<feature type="signal peptide" evidence="10">
    <location>
        <begin position="1"/>
        <end position="17"/>
    </location>
</feature>
<evidence type="ECO:0000256" key="9">
    <source>
        <dbReference type="SAM" id="MobiDB-lite"/>
    </source>
</evidence>
<evidence type="ECO:0000256" key="7">
    <source>
        <dbReference type="ARBA" id="ARBA00032535"/>
    </source>
</evidence>
<keyword evidence="4" id="KW-0479">Metal-binding</keyword>
<evidence type="ECO:0000256" key="8">
    <source>
        <dbReference type="ARBA" id="ARBA00047820"/>
    </source>
</evidence>
<comment type="similarity">
    <text evidence="2">Belongs to the PPase family.</text>
</comment>
<dbReference type="CDD" id="cd00412">
    <property type="entry name" value="pyrophosphatase"/>
    <property type="match status" value="1"/>
</dbReference>
<feature type="non-terminal residue" evidence="11">
    <location>
        <position position="1"/>
    </location>
</feature>
<dbReference type="Pfam" id="PF00719">
    <property type="entry name" value="Pyrophosphatase"/>
    <property type="match status" value="1"/>
</dbReference>
<comment type="caution">
    <text evidence="11">The sequence shown here is derived from an EMBL/GenBank/DDBJ whole genome shotgun (WGS) entry which is preliminary data.</text>
</comment>
<reference evidence="11" key="1">
    <citation type="submission" date="2023-06" db="EMBL/GenBank/DDBJ databases">
        <authorList>
            <person name="Delattre M."/>
        </authorList>
    </citation>
    <scope>NUCLEOTIDE SEQUENCE</scope>
    <source>
        <strain evidence="11">AF72</strain>
    </source>
</reference>
<feature type="chain" id="PRO_5041393594" description="inorganic diphosphatase" evidence="10">
    <location>
        <begin position="18"/>
        <end position="533"/>
    </location>
</feature>
<dbReference type="InterPro" id="IPR008162">
    <property type="entry name" value="Pyrophosphatase"/>
</dbReference>
<dbReference type="GO" id="GO:0000287">
    <property type="term" value="F:magnesium ion binding"/>
    <property type="evidence" value="ECO:0007669"/>
    <property type="project" value="InterPro"/>
</dbReference>
<feature type="compositionally biased region" description="Polar residues" evidence="9">
    <location>
        <begin position="132"/>
        <end position="151"/>
    </location>
</feature>
<evidence type="ECO:0000256" key="5">
    <source>
        <dbReference type="ARBA" id="ARBA00022801"/>
    </source>
</evidence>
<evidence type="ECO:0000256" key="1">
    <source>
        <dbReference type="ARBA" id="ARBA00001946"/>
    </source>
</evidence>
<feature type="region of interest" description="Disordered" evidence="9">
    <location>
        <begin position="188"/>
        <end position="255"/>
    </location>
</feature>
<dbReference type="EC" id="3.6.1.1" evidence="3"/>
<dbReference type="EMBL" id="CATQJA010002710">
    <property type="protein sequence ID" value="CAJ0587774.1"/>
    <property type="molecule type" value="Genomic_DNA"/>
</dbReference>
<gene>
    <name evidence="11" type="ORF">MSPICULIGERA_LOCUS25729</name>
</gene>
<dbReference type="GO" id="GO:0004427">
    <property type="term" value="F:inorganic diphosphate phosphatase activity"/>
    <property type="evidence" value="ECO:0007669"/>
    <property type="project" value="UniProtKB-EC"/>
</dbReference>
<comment type="catalytic activity">
    <reaction evidence="8">
        <text>diphosphate + H2O = 2 phosphate + H(+)</text>
        <dbReference type="Rhea" id="RHEA:24576"/>
        <dbReference type="ChEBI" id="CHEBI:15377"/>
        <dbReference type="ChEBI" id="CHEBI:15378"/>
        <dbReference type="ChEBI" id="CHEBI:33019"/>
        <dbReference type="ChEBI" id="CHEBI:43474"/>
        <dbReference type="EC" id="3.6.1.1"/>
    </reaction>
</comment>
<organism evidence="11 12">
    <name type="scientific">Mesorhabditis spiculigera</name>
    <dbReference type="NCBI Taxonomy" id="96644"/>
    <lineage>
        <taxon>Eukaryota</taxon>
        <taxon>Metazoa</taxon>
        <taxon>Ecdysozoa</taxon>
        <taxon>Nematoda</taxon>
        <taxon>Chromadorea</taxon>
        <taxon>Rhabditida</taxon>
        <taxon>Rhabditina</taxon>
        <taxon>Rhabditomorpha</taxon>
        <taxon>Rhabditoidea</taxon>
        <taxon>Rhabditidae</taxon>
        <taxon>Mesorhabditinae</taxon>
        <taxon>Mesorhabditis</taxon>
    </lineage>
</organism>
<dbReference type="Gene3D" id="3.90.80.10">
    <property type="entry name" value="Inorganic pyrophosphatase"/>
    <property type="match status" value="1"/>
</dbReference>
<keyword evidence="5" id="KW-0378">Hydrolase</keyword>
<keyword evidence="10" id="KW-0732">Signal</keyword>
<comment type="cofactor">
    <cofactor evidence="1">
        <name>Mg(2+)</name>
        <dbReference type="ChEBI" id="CHEBI:18420"/>
    </cofactor>
</comment>